<organism evidence="1 2">
    <name type="scientific">Protopolystoma xenopodis</name>
    <dbReference type="NCBI Taxonomy" id="117903"/>
    <lineage>
        <taxon>Eukaryota</taxon>
        <taxon>Metazoa</taxon>
        <taxon>Spiralia</taxon>
        <taxon>Lophotrochozoa</taxon>
        <taxon>Platyhelminthes</taxon>
        <taxon>Monogenea</taxon>
        <taxon>Polyopisthocotylea</taxon>
        <taxon>Polystomatidea</taxon>
        <taxon>Polystomatidae</taxon>
        <taxon>Protopolystoma</taxon>
    </lineage>
</organism>
<keyword evidence="2" id="KW-1185">Reference proteome</keyword>
<evidence type="ECO:0000313" key="2">
    <source>
        <dbReference type="Proteomes" id="UP000784294"/>
    </source>
</evidence>
<dbReference type="EMBL" id="CAAALY010077547">
    <property type="protein sequence ID" value="VEL26016.1"/>
    <property type="molecule type" value="Genomic_DNA"/>
</dbReference>
<gene>
    <name evidence="1" type="ORF">PXEA_LOCUS19456</name>
</gene>
<accession>A0A3S5AV10</accession>
<dbReference type="Proteomes" id="UP000784294">
    <property type="component" value="Unassembled WGS sequence"/>
</dbReference>
<evidence type="ECO:0000313" key="1">
    <source>
        <dbReference type="EMBL" id="VEL26016.1"/>
    </source>
</evidence>
<proteinExistence type="predicted"/>
<name>A0A3S5AV10_9PLAT</name>
<sequence length="111" mass="12144">MMLEEDTIATAKIAVWVAHFEVSFKIGQSEKKGNVIKSLQYKQAATNRMVIPIAIRPALAMLTIGPPLRLDAMHPFWQLLQRRMLDLAVATGLAGSNGCTSADSISTYESP</sequence>
<comment type="caution">
    <text evidence="1">The sequence shown here is derived from an EMBL/GenBank/DDBJ whole genome shotgun (WGS) entry which is preliminary data.</text>
</comment>
<dbReference type="AlphaFoldDB" id="A0A3S5AV10"/>
<protein>
    <submittedName>
        <fullName evidence="1">Uncharacterized protein</fullName>
    </submittedName>
</protein>
<reference evidence="1" key="1">
    <citation type="submission" date="2018-11" db="EMBL/GenBank/DDBJ databases">
        <authorList>
            <consortium name="Pathogen Informatics"/>
        </authorList>
    </citation>
    <scope>NUCLEOTIDE SEQUENCE</scope>
</reference>